<evidence type="ECO:0000313" key="2">
    <source>
        <dbReference type="EMBL" id="HFC91385.1"/>
    </source>
</evidence>
<dbReference type="InterPro" id="IPR058395">
    <property type="entry name" value="DUF8082"/>
</dbReference>
<dbReference type="EMBL" id="DRMS01000041">
    <property type="protein sequence ID" value="HFC91385.1"/>
    <property type="molecule type" value="Genomic_DNA"/>
</dbReference>
<feature type="domain" description="DUF8082" evidence="1">
    <location>
        <begin position="143"/>
        <end position="209"/>
    </location>
</feature>
<gene>
    <name evidence="2" type="ORF">ENJ51_01085</name>
</gene>
<dbReference type="Proteomes" id="UP000885750">
    <property type="component" value="Unassembled WGS sequence"/>
</dbReference>
<comment type="caution">
    <text evidence="2">The sequence shown here is derived from an EMBL/GenBank/DDBJ whole genome shotgun (WGS) entry which is preliminary data.</text>
</comment>
<dbReference type="AlphaFoldDB" id="A0A7V2WU39"/>
<sequence>MKNILKNIALLRGVNYVCIYQEGKEPVSNFPKEFNESMTLSHDLIDQVFSALKAIDKSHNEIYFSISDKFLVAYLLDETCIALLLTEKKINFPLLNMGIKSATMKVKRIIKDEAQNEIAQQQTPMQSMSINQSISGDAELQATLAKLSDILKQFLGPAAIFVFEDNIVKWRKTYVQSRENLPHLVEIIKTELDPKTEQATFLQQAEAIIGGEDSLS</sequence>
<dbReference type="Pfam" id="PF26309">
    <property type="entry name" value="DUF8082"/>
    <property type="match status" value="1"/>
</dbReference>
<organism evidence="2">
    <name type="scientific">Leucothrix mucor</name>
    <dbReference type="NCBI Taxonomy" id="45248"/>
    <lineage>
        <taxon>Bacteria</taxon>
        <taxon>Pseudomonadati</taxon>
        <taxon>Pseudomonadota</taxon>
        <taxon>Gammaproteobacteria</taxon>
        <taxon>Thiotrichales</taxon>
        <taxon>Thiotrichaceae</taxon>
        <taxon>Leucothrix</taxon>
    </lineage>
</organism>
<protein>
    <recommendedName>
        <fullName evidence="1">DUF8082 domain-containing protein</fullName>
    </recommendedName>
</protein>
<accession>A0A7V2WU39</accession>
<evidence type="ECO:0000259" key="1">
    <source>
        <dbReference type="Pfam" id="PF26309"/>
    </source>
</evidence>
<proteinExistence type="predicted"/>
<reference evidence="2" key="1">
    <citation type="journal article" date="2020" name="mSystems">
        <title>Genome- and Community-Level Interaction Insights into Carbon Utilization and Element Cycling Functions of Hydrothermarchaeota in Hydrothermal Sediment.</title>
        <authorList>
            <person name="Zhou Z."/>
            <person name="Liu Y."/>
            <person name="Xu W."/>
            <person name="Pan J."/>
            <person name="Luo Z.H."/>
            <person name="Li M."/>
        </authorList>
    </citation>
    <scope>NUCLEOTIDE SEQUENCE [LARGE SCALE GENOMIC DNA]</scope>
    <source>
        <strain evidence="2">HyVt-493</strain>
    </source>
</reference>
<name>A0A7V2WU39_LEUMU</name>